<dbReference type="RefSeq" id="XP_040631743.1">
    <property type="nucleotide sequence ID" value="XM_040771937.1"/>
</dbReference>
<dbReference type="PANTHER" id="PTHR24330">
    <property type="entry name" value="HOMEOBOX PROTEIN BARH-LIKE"/>
    <property type="match status" value="1"/>
</dbReference>
<feature type="compositionally biased region" description="Low complexity" evidence="1">
    <location>
        <begin position="272"/>
        <end position="287"/>
    </location>
</feature>
<dbReference type="HOGENOM" id="CLU_269160_0_0_1"/>
<protein>
    <submittedName>
        <fullName evidence="2">Uncharacterized protein</fullName>
    </submittedName>
</protein>
<dbReference type="PANTHER" id="PTHR24330:SF19">
    <property type="entry name" value="MEDIATOR OF RNA POLYMERASE II TRANSCRIPTION SUBUNIT 29"/>
    <property type="match status" value="1"/>
</dbReference>
<dbReference type="Proteomes" id="UP000030653">
    <property type="component" value="Unassembled WGS sequence"/>
</dbReference>
<feature type="compositionally biased region" description="Low complexity" evidence="1">
    <location>
        <begin position="624"/>
        <end position="661"/>
    </location>
</feature>
<evidence type="ECO:0000256" key="1">
    <source>
        <dbReference type="SAM" id="MobiDB-lite"/>
    </source>
</evidence>
<feature type="compositionally biased region" description="Low complexity" evidence="1">
    <location>
        <begin position="216"/>
        <end position="225"/>
    </location>
</feature>
<feature type="compositionally biased region" description="Basic and acidic residues" evidence="1">
    <location>
        <begin position="1026"/>
        <end position="1041"/>
    </location>
</feature>
<feature type="region of interest" description="Disordered" evidence="1">
    <location>
        <begin position="139"/>
        <end position="253"/>
    </location>
</feature>
<dbReference type="OrthoDB" id="10552358at2759"/>
<sequence>MQPAQTQPMQQAQPQQQQQIQQQQQQAMLQMLNQSGSIMPMASAAMNPQQAQNAPGPMGGPSAVPNPRTAQFIASVQDVPLQKLVAQLTKDRAEHEVLMQQLKQNEANLDPNAANNLKNAIKEKHNRITMINNAILLKRQQQQQQQQGPGMMPNAPGPGSVPGMPMGNNGLMAPSTVQPASQPPNQPRSGPSPSMPQQQQMQPIAANIPPQPTPPVTQRQAQQQAFMLSHQHPSNAAPGAQRLQPGMLNNGLNGNVALQQQQQNMQIPVVLPPQQQQQPPQQASQPQTMGMANGQPQGLLQRPPQIGQAAPPQMMPMQPQQQSSDMQLMQRQAPAPVQQQSTGTGQAAQHSTEFDLPAYMLNSKPLTDAQVDHMRVLMPSWSEKDKFIPLARQVRDRLVKPCPRPEFLTRWMRYANSNATMLQRTFSFATSEVLKVEGVDINIYDLYALLVTTKAFNRQMDPPLDFYARVAVRVGIPAMPGQVERSSLQAATSLKTFADVTLAPIHDQFLQDHEQSFLYSRMLTSFFHNVNGVQQWRADIPPPPPGPIDAGNAAARARPQAGTQAPLPQSQQDELWYMVMTSSEARLRERFSAEHVRRLMEEVQRMPQTTKQEIRKRIEDSRAQQRMLQQQGQSQPSQMQAGPMSVQMPQPTPPQGMQNPTFAQAQMGAHPPTQSSPANISLASLQQGMNQFPVQPPAGEQSVGAPLTAMRLPITDPAQAQAFVNALVAEAKTHMPNPVPIHMSPEVEQKYWQLVTLAREVAAQLRHELTRYVTIVPENGSSVLFTAAPKLLMLIEEQVVGRNSQPPRYYLQYRELLETIKRMYTWDTMIRHTYLNMQPNESPGRSPYWPSSQWLREQGIDPQLRIINHHDPDPEMGQAAQAVQTQVPGNLNQQRKGTKRSLDEGSAPPTKRGRLSGAGVNPSPSPAMVVPTPGPSSTPHMDASQTPVNAPTVSDTARTPKSPEVNKGKGKTTKSRAPPKRKSTKPVPSTAEVIVIESTPKPQERGIKRPRDSDIIVLDGAGEDEPTGKRAKLDVREEKQPVADAVVSAPPPEPAQPAQPAQPPQPAYNMFLSMTRPEDITMEQALAQYNELRDQAKQGEEEAAKSVEGAIVGEAPDQPADSMFAGLDLESEVMEWVDWDFGDADESTPELEKVAQSSPETTDSNKKAAVPGVDGAILAAPAVDPQPLVDGQNVKWDWENPVISGRWAISETPIIY</sequence>
<evidence type="ECO:0000313" key="3">
    <source>
        <dbReference type="Proteomes" id="UP000030653"/>
    </source>
</evidence>
<keyword evidence="3" id="KW-1185">Reference proteome</keyword>
<accession>M5G7W7</accession>
<name>M5G7W7_DACPD</name>
<feature type="region of interest" description="Disordered" evidence="1">
    <location>
        <begin position="1"/>
        <end position="28"/>
    </location>
</feature>
<feature type="compositionally biased region" description="Low complexity" evidence="1">
    <location>
        <begin position="294"/>
        <end position="349"/>
    </location>
</feature>
<feature type="compositionally biased region" description="Polar residues" evidence="1">
    <location>
        <begin position="935"/>
        <end position="959"/>
    </location>
</feature>
<feature type="region of interest" description="Disordered" evidence="1">
    <location>
        <begin position="272"/>
        <end position="349"/>
    </location>
</feature>
<feature type="compositionally biased region" description="Basic residues" evidence="1">
    <location>
        <begin position="968"/>
        <end position="984"/>
    </location>
</feature>
<dbReference type="STRING" id="1858805.M5G7W7"/>
<dbReference type="EMBL" id="JH795857">
    <property type="protein sequence ID" value="EJU04849.1"/>
    <property type="molecule type" value="Genomic_DNA"/>
</dbReference>
<feature type="compositionally biased region" description="Pro residues" evidence="1">
    <location>
        <begin position="1049"/>
        <end position="1066"/>
    </location>
</feature>
<evidence type="ECO:0000313" key="2">
    <source>
        <dbReference type="EMBL" id="EJU04849.1"/>
    </source>
</evidence>
<proteinExistence type="predicted"/>
<dbReference type="AlphaFoldDB" id="M5G7W7"/>
<feature type="region of interest" description="Disordered" evidence="1">
    <location>
        <begin position="621"/>
        <end position="679"/>
    </location>
</feature>
<gene>
    <name evidence="2" type="ORF">DACRYDRAFT_20464</name>
</gene>
<feature type="region of interest" description="Disordered" evidence="1">
    <location>
        <begin position="889"/>
        <end position="1068"/>
    </location>
</feature>
<feature type="region of interest" description="Disordered" evidence="1">
    <location>
        <begin position="1144"/>
        <end position="1168"/>
    </location>
</feature>
<organism evidence="2 3">
    <name type="scientific">Dacryopinax primogenitus (strain DJM 731)</name>
    <name type="common">Brown rot fungus</name>
    <dbReference type="NCBI Taxonomy" id="1858805"/>
    <lineage>
        <taxon>Eukaryota</taxon>
        <taxon>Fungi</taxon>
        <taxon>Dikarya</taxon>
        <taxon>Basidiomycota</taxon>
        <taxon>Agaricomycotina</taxon>
        <taxon>Dacrymycetes</taxon>
        <taxon>Dacrymycetales</taxon>
        <taxon>Dacrymycetaceae</taxon>
        <taxon>Dacryopinax</taxon>
    </lineage>
</organism>
<dbReference type="InterPro" id="IPR052145">
    <property type="entry name" value="Mediator/Homeobox_domain"/>
</dbReference>
<feature type="compositionally biased region" description="Basic and acidic residues" evidence="1">
    <location>
        <begin position="1002"/>
        <end position="1014"/>
    </location>
</feature>
<feature type="compositionally biased region" description="Low complexity" evidence="1">
    <location>
        <begin position="187"/>
        <end position="208"/>
    </location>
</feature>
<feature type="compositionally biased region" description="Low complexity" evidence="1">
    <location>
        <begin position="243"/>
        <end position="253"/>
    </location>
</feature>
<reference evidence="2 3" key="1">
    <citation type="journal article" date="2012" name="Science">
        <title>The Paleozoic origin of enzymatic lignin decomposition reconstructed from 31 fungal genomes.</title>
        <authorList>
            <person name="Floudas D."/>
            <person name="Binder M."/>
            <person name="Riley R."/>
            <person name="Barry K."/>
            <person name="Blanchette R.A."/>
            <person name="Henrissat B."/>
            <person name="Martinez A.T."/>
            <person name="Otillar R."/>
            <person name="Spatafora J.W."/>
            <person name="Yadav J.S."/>
            <person name="Aerts A."/>
            <person name="Benoit I."/>
            <person name="Boyd A."/>
            <person name="Carlson A."/>
            <person name="Copeland A."/>
            <person name="Coutinho P.M."/>
            <person name="de Vries R.P."/>
            <person name="Ferreira P."/>
            <person name="Findley K."/>
            <person name="Foster B."/>
            <person name="Gaskell J."/>
            <person name="Glotzer D."/>
            <person name="Gorecki P."/>
            <person name="Heitman J."/>
            <person name="Hesse C."/>
            <person name="Hori C."/>
            <person name="Igarashi K."/>
            <person name="Jurgens J.A."/>
            <person name="Kallen N."/>
            <person name="Kersten P."/>
            <person name="Kohler A."/>
            <person name="Kuees U."/>
            <person name="Kumar T.K.A."/>
            <person name="Kuo A."/>
            <person name="LaButti K."/>
            <person name="Larrondo L.F."/>
            <person name="Lindquist E."/>
            <person name="Ling A."/>
            <person name="Lombard V."/>
            <person name="Lucas S."/>
            <person name="Lundell T."/>
            <person name="Martin R."/>
            <person name="McLaughlin D.J."/>
            <person name="Morgenstern I."/>
            <person name="Morin E."/>
            <person name="Murat C."/>
            <person name="Nagy L.G."/>
            <person name="Nolan M."/>
            <person name="Ohm R.A."/>
            <person name="Patyshakuliyeva A."/>
            <person name="Rokas A."/>
            <person name="Ruiz-Duenas F.J."/>
            <person name="Sabat G."/>
            <person name="Salamov A."/>
            <person name="Samejima M."/>
            <person name="Schmutz J."/>
            <person name="Slot J.C."/>
            <person name="St John F."/>
            <person name="Stenlid J."/>
            <person name="Sun H."/>
            <person name="Sun S."/>
            <person name="Syed K."/>
            <person name="Tsang A."/>
            <person name="Wiebenga A."/>
            <person name="Young D."/>
            <person name="Pisabarro A."/>
            <person name="Eastwood D.C."/>
            <person name="Martin F."/>
            <person name="Cullen D."/>
            <person name="Grigoriev I.V."/>
            <person name="Hibbett D.S."/>
        </authorList>
    </citation>
    <scope>NUCLEOTIDE SEQUENCE [LARGE SCALE GENOMIC DNA]</scope>
    <source>
        <strain evidence="2 3">DJM-731 SS1</strain>
    </source>
</reference>
<dbReference type="GeneID" id="63686999"/>
<feature type="compositionally biased region" description="Low complexity" evidence="1">
    <location>
        <begin position="140"/>
        <end position="170"/>
    </location>
</feature>